<dbReference type="InParanoid" id="A0A1Y5SDQ6"/>
<keyword evidence="1" id="KW-0548">Nucleotidyltransferase</keyword>
<dbReference type="Gene3D" id="3.90.550.10">
    <property type="entry name" value="Spore Coat Polysaccharide Biosynthesis Protein SpsA, Chain A"/>
    <property type="match status" value="1"/>
</dbReference>
<gene>
    <name evidence="1" type="primary">kdsB_2</name>
    <name evidence="1" type="ORF">OCH7691_01581</name>
</gene>
<dbReference type="Proteomes" id="UP000193200">
    <property type="component" value="Unassembled WGS sequence"/>
</dbReference>
<dbReference type="AlphaFoldDB" id="A0A1Y5SDQ6"/>
<dbReference type="GO" id="GO:0008690">
    <property type="term" value="F:3-deoxy-manno-octulosonate cytidylyltransferase activity"/>
    <property type="evidence" value="ECO:0007669"/>
    <property type="project" value="UniProtKB-EC"/>
</dbReference>
<dbReference type="Gene3D" id="3.40.50.2000">
    <property type="entry name" value="Glycogen Phosphorylase B"/>
    <property type="match status" value="1"/>
</dbReference>
<keyword evidence="2" id="KW-1185">Reference proteome</keyword>
<dbReference type="GO" id="GO:0005829">
    <property type="term" value="C:cytosol"/>
    <property type="evidence" value="ECO:0007669"/>
    <property type="project" value="TreeGrafter"/>
</dbReference>
<dbReference type="Pfam" id="PF02348">
    <property type="entry name" value="CTP_transf_3"/>
    <property type="match status" value="1"/>
</dbReference>
<organism evidence="1 2">
    <name type="scientific">Oceanibacterium hippocampi</name>
    <dbReference type="NCBI Taxonomy" id="745714"/>
    <lineage>
        <taxon>Bacteria</taxon>
        <taxon>Pseudomonadati</taxon>
        <taxon>Pseudomonadota</taxon>
        <taxon>Alphaproteobacteria</taxon>
        <taxon>Sneathiellales</taxon>
        <taxon>Sneathiellaceae</taxon>
        <taxon>Oceanibacterium</taxon>
    </lineage>
</organism>
<dbReference type="SUPFAM" id="SSF53448">
    <property type="entry name" value="Nucleotide-diphospho-sugar transferases"/>
    <property type="match status" value="1"/>
</dbReference>
<dbReference type="OrthoDB" id="9801052at2"/>
<dbReference type="SUPFAM" id="SSF53756">
    <property type="entry name" value="UDP-Glycosyltransferase/glycogen phosphorylase"/>
    <property type="match status" value="1"/>
</dbReference>
<dbReference type="EMBL" id="FWFR01000001">
    <property type="protein sequence ID" value="SLN38402.1"/>
    <property type="molecule type" value="Genomic_DNA"/>
</dbReference>
<dbReference type="InterPro" id="IPR003329">
    <property type="entry name" value="Cytidylyl_trans"/>
</dbReference>
<dbReference type="InterPro" id="IPR029044">
    <property type="entry name" value="Nucleotide-diphossugar_trans"/>
</dbReference>
<dbReference type="EC" id="2.7.7.38" evidence="1"/>
<dbReference type="PANTHER" id="PTHR42866">
    <property type="entry name" value="3-DEOXY-MANNO-OCTULOSONATE CYTIDYLYLTRANSFERASE"/>
    <property type="match status" value="1"/>
</dbReference>
<dbReference type="CDD" id="cd02518">
    <property type="entry name" value="GT2_SpsF"/>
    <property type="match status" value="1"/>
</dbReference>
<dbReference type="PANTHER" id="PTHR42866:SF1">
    <property type="entry name" value="SPORE COAT POLYSACCHARIDE BIOSYNTHESIS PROTEIN SPSF"/>
    <property type="match status" value="1"/>
</dbReference>
<dbReference type="Gene3D" id="3.40.50.11190">
    <property type="match status" value="1"/>
</dbReference>
<sequence>MTVAAIVQARMGSSRFPGKSLARLAGQPLIWHLVHRLGQARSVGRIAVATSDRPADDPLAAYCESLGVTVVRGPEDNVLERYLLAAGKLEARIVIRVTGDAPLIDPLLIDRLVARLDEAGTETVGLIPGTPCIHEGVDILTRGALDRLRDEAGDDPVAREHVTGYFGRHPDFASRAEIDLEEFLQYDGARVSVDTPDDLEFLETLYRRSGAAAGELDLRAVVRLLRADPALTRINGHVRQKPLVESSRHVIVRCDGGGELGLGHVRRGLAVAGPLRDIHGFGVRFAVARDDAVRSMIGAAGFPVDRLPDGDGADEALSRLAGAPGAVAILFDLRGAMSAAAVSGLRAGGLLTAAIDDGSERRLAVDLAFYPPVPQVAALDWAAAAGDIRVGWEWAVLGGGGAAAPSARSGGRPHVLVSMGGTDPMALTEPATRALVGIEADVTVVIGPGFADGERLAGRLAALSPSIRVAAAPKNLAGLAAGADLALISYGVTAFELARAGVPALYLCLTGDHRASASAFEAAGMGRVLGLAEDVGGDAIRAAVTALLADPDGRRAMAATGPKLIDGRGAERIAEAIARRLSVSAPAAS</sequence>
<protein>
    <submittedName>
        <fullName evidence="1">3-deoxy-manno-octulosonate cytidylyltransferase</fullName>
        <ecNumber evidence="1">2.7.7.38</ecNumber>
    </submittedName>
</protein>
<accession>A0A1Y5SDQ6</accession>
<keyword evidence="1" id="KW-0808">Transferase</keyword>
<dbReference type="RefSeq" id="WP_085882785.1">
    <property type="nucleotide sequence ID" value="NZ_FWFR01000001.1"/>
</dbReference>
<reference evidence="1 2" key="1">
    <citation type="submission" date="2017-03" db="EMBL/GenBank/DDBJ databases">
        <authorList>
            <person name="Afonso C.L."/>
            <person name="Miller P.J."/>
            <person name="Scott M.A."/>
            <person name="Spackman E."/>
            <person name="Goraichik I."/>
            <person name="Dimitrov K.M."/>
            <person name="Suarez D.L."/>
            <person name="Swayne D.E."/>
        </authorList>
    </citation>
    <scope>NUCLEOTIDE SEQUENCE [LARGE SCALE GENOMIC DNA]</scope>
    <source>
        <strain evidence="1 2">CECT 7691</strain>
    </source>
</reference>
<proteinExistence type="predicted"/>
<evidence type="ECO:0000313" key="2">
    <source>
        <dbReference type="Proteomes" id="UP000193200"/>
    </source>
</evidence>
<evidence type="ECO:0000313" key="1">
    <source>
        <dbReference type="EMBL" id="SLN38402.1"/>
    </source>
</evidence>
<name>A0A1Y5SDQ6_9PROT</name>